<name>A0A948T0Z9_9FIRM</name>
<dbReference type="Gene3D" id="1.10.287.540">
    <property type="entry name" value="Helix hairpin bin"/>
    <property type="match status" value="1"/>
</dbReference>
<evidence type="ECO:0000313" key="4">
    <source>
        <dbReference type="EMBL" id="MBU3805424.1"/>
    </source>
</evidence>
<organism evidence="4 5">
    <name type="scientific">Candidatus Allofournierella pullistercoris</name>
    <dbReference type="NCBI Taxonomy" id="2838597"/>
    <lineage>
        <taxon>Bacteria</taxon>
        <taxon>Bacillati</taxon>
        <taxon>Bacillota</taxon>
        <taxon>Clostridia</taxon>
        <taxon>Eubacteriales</taxon>
        <taxon>Oscillospiraceae</taxon>
        <taxon>Allofournierella</taxon>
    </lineage>
</organism>
<evidence type="ECO:0000256" key="3">
    <source>
        <dbReference type="SAM" id="MobiDB-lite"/>
    </source>
</evidence>
<dbReference type="Proteomes" id="UP000713596">
    <property type="component" value="Unassembled WGS sequence"/>
</dbReference>
<dbReference type="HAMAP" id="MF_01103">
    <property type="entry name" value="UPF0291"/>
    <property type="match status" value="1"/>
</dbReference>
<comment type="similarity">
    <text evidence="2">Belongs to the UPF0291 family.</text>
</comment>
<protein>
    <recommendedName>
        <fullName evidence="2">UPF0291 protein H9882_00765</fullName>
    </recommendedName>
</protein>
<proteinExistence type="inferred from homology"/>
<keyword evidence="1 2" id="KW-0963">Cytoplasm</keyword>
<feature type="region of interest" description="Disordered" evidence="3">
    <location>
        <begin position="1"/>
        <end position="28"/>
    </location>
</feature>
<dbReference type="EMBL" id="JAHLFP010000006">
    <property type="protein sequence ID" value="MBU3805424.1"/>
    <property type="molecule type" value="Genomic_DNA"/>
</dbReference>
<evidence type="ECO:0000313" key="5">
    <source>
        <dbReference type="Proteomes" id="UP000713596"/>
    </source>
</evidence>
<dbReference type="GO" id="GO:0005737">
    <property type="term" value="C:cytoplasm"/>
    <property type="evidence" value="ECO:0007669"/>
    <property type="project" value="UniProtKB-SubCell"/>
</dbReference>
<accession>A0A948T0Z9</accession>
<dbReference type="InterPro" id="IPR009242">
    <property type="entry name" value="DUF896"/>
</dbReference>
<reference evidence="4" key="2">
    <citation type="submission" date="2021-04" db="EMBL/GenBank/DDBJ databases">
        <authorList>
            <person name="Gilroy R."/>
        </authorList>
    </citation>
    <scope>NUCLEOTIDE SEQUENCE</scope>
    <source>
        <strain evidence="4">B5_2728</strain>
    </source>
</reference>
<gene>
    <name evidence="4" type="ORF">H9882_00765</name>
</gene>
<dbReference type="PANTHER" id="PTHR37300:SF1">
    <property type="entry name" value="UPF0291 PROTEIN YNZC"/>
    <property type="match status" value="1"/>
</dbReference>
<dbReference type="SUPFAM" id="SSF158221">
    <property type="entry name" value="YnzC-like"/>
    <property type="match status" value="1"/>
</dbReference>
<evidence type="ECO:0000256" key="2">
    <source>
        <dbReference type="HAMAP-Rule" id="MF_01103"/>
    </source>
</evidence>
<evidence type="ECO:0000256" key="1">
    <source>
        <dbReference type="ARBA" id="ARBA00022490"/>
    </source>
</evidence>
<dbReference type="PANTHER" id="PTHR37300">
    <property type="entry name" value="UPF0291 PROTEIN CBO2609/CLC_2481"/>
    <property type="match status" value="1"/>
</dbReference>
<comment type="caution">
    <text evidence="4">The sequence shown here is derived from an EMBL/GenBank/DDBJ whole genome shotgun (WGS) entry which is preliminary data.</text>
</comment>
<sequence length="74" mass="8620">MTQEKIQRINELAKKSRTPEGLTEQEKAEQAALRQEYINAMKQSLKNQLDNADYIDEFGMRRPVSDLKKKAHKS</sequence>
<dbReference type="Pfam" id="PF05979">
    <property type="entry name" value="DUF896"/>
    <property type="match status" value="1"/>
</dbReference>
<reference evidence="4" key="1">
    <citation type="journal article" date="2021" name="PeerJ">
        <title>Extensive microbial diversity within the chicken gut microbiome revealed by metagenomics and culture.</title>
        <authorList>
            <person name="Gilroy R."/>
            <person name="Ravi A."/>
            <person name="Getino M."/>
            <person name="Pursley I."/>
            <person name="Horton D.L."/>
            <person name="Alikhan N.F."/>
            <person name="Baker D."/>
            <person name="Gharbi K."/>
            <person name="Hall N."/>
            <person name="Watson M."/>
            <person name="Adriaenssens E.M."/>
            <person name="Foster-Nyarko E."/>
            <person name="Jarju S."/>
            <person name="Secka A."/>
            <person name="Antonio M."/>
            <person name="Oren A."/>
            <person name="Chaudhuri R.R."/>
            <person name="La Ragione R."/>
            <person name="Hildebrand F."/>
            <person name="Pallen M.J."/>
        </authorList>
    </citation>
    <scope>NUCLEOTIDE SEQUENCE</scope>
    <source>
        <strain evidence="4">B5_2728</strain>
    </source>
</reference>
<comment type="subcellular location">
    <subcellularLocation>
        <location evidence="2">Cytoplasm</location>
    </subcellularLocation>
</comment>
<dbReference type="AlphaFoldDB" id="A0A948T0Z9"/>